<dbReference type="AlphaFoldDB" id="A0A2P6NGT0"/>
<dbReference type="OrthoDB" id="9986749at2759"/>
<keyword evidence="1" id="KW-0378">Hydrolase</keyword>
<evidence type="ECO:0000256" key="1">
    <source>
        <dbReference type="ARBA" id="ARBA00022801"/>
    </source>
</evidence>
<feature type="domain" description="Amidohydrolase-related" evidence="2">
    <location>
        <begin position="172"/>
        <end position="523"/>
    </location>
</feature>
<dbReference type="SUPFAM" id="SSF51556">
    <property type="entry name" value="Metallo-dependent hydrolases"/>
    <property type="match status" value="1"/>
</dbReference>
<dbReference type="InterPro" id="IPR032466">
    <property type="entry name" value="Metal_Hydrolase"/>
</dbReference>
<dbReference type="InterPro" id="IPR011059">
    <property type="entry name" value="Metal-dep_hydrolase_composite"/>
</dbReference>
<evidence type="ECO:0000313" key="3">
    <source>
        <dbReference type="EMBL" id="PRP83165.1"/>
    </source>
</evidence>
<dbReference type="InParanoid" id="A0A2P6NGT0"/>
<dbReference type="Proteomes" id="UP000241769">
    <property type="component" value="Unassembled WGS sequence"/>
</dbReference>
<accession>A0A2P6NGT0</accession>
<dbReference type="InterPro" id="IPR006680">
    <property type="entry name" value="Amidohydro-rel"/>
</dbReference>
<name>A0A2P6NGT0_9EUKA</name>
<evidence type="ECO:0000313" key="4">
    <source>
        <dbReference type="Proteomes" id="UP000241769"/>
    </source>
</evidence>
<reference evidence="3 4" key="1">
    <citation type="journal article" date="2018" name="Genome Biol. Evol.">
        <title>Multiple Roots of Fruiting Body Formation in Amoebozoa.</title>
        <authorList>
            <person name="Hillmann F."/>
            <person name="Forbes G."/>
            <person name="Novohradska S."/>
            <person name="Ferling I."/>
            <person name="Riege K."/>
            <person name="Groth M."/>
            <person name="Westermann M."/>
            <person name="Marz M."/>
            <person name="Spaller T."/>
            <person name="Winckler T."/>
            <person name="Schaap P."/>
            <person name="Glockner G."/>
        </authorList>
    </citation>
    <scope>NUCLEOTIDE SEQUENCE [LARGE SCALE GENOMIC DNA]</scope>
    <source>
        <strain evidence="3 4">Jena</strain>
    </source>
</reference>
<dbReference type="GO" id="GO:0006046">
    <property type="term" value="P:N-acetylglucosamine catabolic process"/>
    <property type="evidence" value="ECO:0007669"/>
    <property type="project" value="TreeGrafter"/>
</dbReference>
<sequence length="528" mass="58543">MSHPYSGSRLKVAEGWIWNQHLNRLFVVSLHKAKMRGKLPQAEQILSDMMEMGAPQKLHKIVVSYQLQRFMCRLRQKAMTIRIDENRRYLIILYENSLLSHLDHTISNNCSEMTKKVLIQAKQAALPSGLADDVLIEVEGGYITKVTSNATHAEFQAAKQSSPDAEFHETDLVVAGFVDIHTHGVGGNDELLEYWLYPEFSSSRVVKYGTTSIVASITFPKDDTKNIDDVIGTLVPMIGKPFPNRAVIDGIHAEGPIVADLGGLVPGENQMPVEDFTRLVDKMGSALKVMTISPSMDSASGFSRMKVLKERNVTISIGHDRNATEDQINGAFRLGTEESPCHVTHIFNVQSFHHRDMGIANFSCFSGFPNLPEFEGLVEPTVEVVGDLLHVHPLVIQLILKAKHWSKIAFITDSFLEPSADHSISYGGRQLEVARVKSNCCPRVVLKGTKTMAGSCTTMIAMFQYLVNVFRVPIDQASQMCSANPARITKLKNIGSIGSGYRADLLLLNKDLSLKKTIIHGDVAFEEK</sequence>
<dbReference type="GO" id="GO:0008448">
    <property type="term" value="F:N-acetylglucosamine-6-phosphate deacetylase activity"/>
    <property type="evidence" value="ECO:0007669"/>
    <property type="project" value="TreeGrafter"/>
</dbReference>
<dbReference type="Gene3D" id="3.20.20.140">
    <property type="entry name" value="Metal-dependent hydrolases"/>
    <property type="match status" value="1"/>
</dbReference>
<protein>
    <submittedName>
        <fullName evidence="3">N-acetylglucosamine-6-phosphate deacetylase-like</fullName>
    </submittedName>
</protein>
<dbReference type="EMBL" id="MDYQ01000088">
    <property type="protein sequence ID" value="PRP83165.1"/>
    <property type="molecule type" value="Genomic_DNA"/>
</dbReference>
<gene>
    <name evidence="3" type="ORF">PROFUN_09593</name>
</gene>
<comment type="caution">
    <text evidence="3">The sequence shown here is derived from an EMBL/GenBank/DDBJ whole genome shotgun (WGS) entry which is preliminary data.</text>
</comment>
<dbReference type="PANTHER" id="PTHR11113">
    <property type="entry name" value="N-ACETYLGLUCOSAMINE-6-PHOSPHATE DEACETYLASE"/>
    <property type="match status" value="1"/>
</dbReference>
<keyword evidence="4" id="KW-1185">Reference proteome</keyword>
<dbReference type="Gene3D" id="2.30.40.10">
    <property type="entry name" value="Urease, subunit C, domain 1"/>
    <property type="match status" value="1"/>
</dbReference>
<evidence type="ECO:0000259" key="2">
    <source>
        <dbReference type="Pfam" id="PF01979"/>
    </source>
</evidence>
<proteinExistence type="predicted"/>
<dbReference type="SUPFAM" id="SSF51338">
    <property type="entry name" value="Composite domain of metallo-dependent hydrolases"/>
    <property type="match status" value="1"/>
</dbReference>
<dbReference type="Pfam" id="PF01979">
    <property type="entry name" value="Amidohydro_1"/>
    <property type="match status" value="1"/>
</dbReference>
<dbReference type="PANTHER" id="PTHR11113:SF15">
    <property type="entry name" value="N-ACETYLGLUCOSAMINE-6-PHOSPHATE DEACETYLASE-LIKE PROTEIN"/>
    <property type="match status" value="1"/>
</dbReference>
<dbReference type="STRING" id="1890364.A0A2P6NGT0"/>
<organism evidence="3 4">
    <name type="scientific">Planoprotostelium fungivorum</name>
    <dbReference type="NCBI Taxonomy" id="1890364"/>
    <lineage>
        <taxon>Eukaryota</taxon>
        <taxon>Amoebozoa</taxon>
        <taxon>Evosea</taxon>
        <taxon>Variosea</taxon>
        <taxon>Cavosteliida</taxon>
        <taxon>Cavosteliaceae</taxon>
        <taxon>Planoprotostelium</taxon>
    </lineage>
</organism>